<dbReference type="RefSeq" id="WP_216127380.1">
    <property type="nucleotide sequence ID" value="NZ_CP064782.1"/>
</dbReference>
<evidence type="ECO:0000313" key="3">
    <source>
        <dbReference type="Proteomes" id="UP000683428"/>
    </source>
</evidence>
<dbReference type="PANTHER" id="PTHR43194">
    <property type="entry name" value="HYDROLASE ALPHA/BETA FOLD FAMILY"/>
    <property type="match status" value="1"/>
</dbReference>
<dbReference type="PANTHER" id="PTHR43194:SF5">
    <property type="entry name" value="PIMELOYL-[ACYL-CARRIER PROTEIN] METHYL ESTER ESTERASE"/>
    <property type="match status" value="1"/>
</dbReference>
<dbReference type="Pfam" id="PF00561">
    <property type="entry name" value="Abhydrolase_1"/>
    <property type="match status" value="1"/>
</dbReference>
<organism evidence="2 3">
    <name type="scientific">Azospira inquinata</name>
    <dbReference type="NCBI Taxonomy" id="2785627"/>
    <lineage>
        <taxon>Bacteria</taxon>
        <taxon>Pseudomonadati</taxon>
        <taxon>Pseudomonadota</taxon>
        <taxon>Betaproteobacteria</taxon>
        <taxon>Rhodocyclales</taxon>
        <taxon>Rhodocyclaceae</taxon>
        <taxon>Azospira</taxon>
    </lineage>
</organism>
<dbReference type="GO" id="GO:0016787">
    <property type="term" value="F:hydrolase activity"/>
    <property type="evidence" value="ECO:0007669"/>
    <property type="project" value="UniProtKB-KW"/>
</dbReference>
<gene>
    <name evidence="2" type="ORF">Azoinq_01660</name>
</gene>
<dbReference type="InterPro" id="IPR050228">
    <property type="entry name" value="Carboxylesterase_BioH"/>
</dbReference>
<accession>A0A975SP36</accession>
<protein>
    <submittedName>
        <fullName evidence="2">Alpha/beta fold hydrolase</fullName>
    </submittedName>
</protein>
<name>A0A975SP36_9RHOO</name>
<dbReference type="KEGG" id="aiq:Azoinq_01660"/>
<keyword evidence="2" id="KW-0378">Hydrolase</keyword>
<proteinExistence type="predicted"/>
<evidence type="ECO:0000313" key="2">
    <source>
        <dbReference type="EMBL" id="QWT49349.1"/>
    </source>
</evidence>
<dbReference type="AlphaFoldDB" id="A0A975SP36"/>
<evidence type="ECO:0000259" key="1">
    <source>
        <dbReference type="Pfam" id="PF00561"/>
    </source>
</evidence>
<sequence length="258" mass="27373">MSGPAASPSALVLIHGWGLDSRVWQGLLSPLHAYLGRDFPLICLDLPGYQGRPDLEDPIARSVDALLEQVPPGAVVAGWSLGGLLAQLMAVRDPARVARLALIATTPCFVRKKAWAHGQPAALLTAFAAAVDEDPAGVLPRFSALINQGDHQQRALARQLAPLAHPPLPATPALARGLAWLKDLDLRPLAPRIHQPTLVLHGDQDPLMPLGAGAWLADHLPQARRVTVPGAAHVPFLADPESTARALAELIQDGEPRP</sequence>
<reference evidence="2" key="1">
    <citation type="submission" date="2020-11" db="EMBL/GenBank/DDBJ databases">
        <title>Azospira inquinata sp. nov.</title>
        <authorList>
            <person name="Moe W.M."/>
            <person name="Mikes M.C."/>
        </authorList>
    </citation>
    <scope>NUCLEOTIDE SEQUENCE</scope>
    <source>
        <strain evidence="2">Azo-3</strain>
    </source>
</reference>
<dbReference type="InterPro" id="IPR000073">
    <property type="entry name" value="AB_hydrolase_1"/>
</dbReference>
<feature type="domain" description="AB hydrolase-1" evidence="1">
    <location>
        <begin position="10"/>
        <end position="239"/>
    </location>
</feature>
<dbReference type="EMBL" id="CP064782">
    <property type="protein sequence ID" value="QWT49349.1"/>
    <property type="molecule type" value="Genomic_DNA"/>
</dbReference>
<keyword evidence="3" id="KW-1185">Reference proteome</keyword>
<dbReference type="Proteomes" id="UP000683428">
    <property type="component" value="Chromosome"/>
</dbReference>